<evidence type="ECO:0000259" key="9">
    <source>
        <dbReference type="Pfam" id="PF13886"/>
    </source>
</evidence>
<comment type="subcellular location">
    <subcellularLocation>
        <location evidence="1">Membrane</location>
        <topology evidence="1">Multi-pass membrane protein</topology>
    </subcellularLocation>
</comment>
<organism evidence="10 11">
    <name type="scientific">Mythimna separata</name>
    <name type="common">Oriental armyworm</name>
    <name type="synonym">Pseudaletia separata</name>
    <dbReference type="NCBI Taxonomy" id="271217"/>
    <lineage>
        <taxon>Eukaryota</taxon>
        <taxon>Metazoa</taxon>
        <taxon>Ecdysozoa</taxon>
        <taxon>Arthropoda</taxon>
        <taxon>Hexapoda</taxon>
        <taxon>Insecta</taxon>
        <taxon>Pterygota</taxon>
        <taxon>Neoptera</taxon>
        <taxon>Endopterygota</taxon>
        <taxon>Lepidoptera</taxon>
        <taxon>Glossata</taxon>
        <taxon>Ditrysia</taxon>
        <taxon>Noctuoidea</taxon>
        <taxon>Noctuidae</taxon>
        <taxon>Noctuinae</taxon>
        <taxon>Hadenini</taxon>
        <taxon>Mythimna</taxon>
    </lineage>
</organism>
<evidence type="ECO:0000256" key="1">
    <source>
        <dbReference type="ARBA" id="ARBA00004141"/>
    </source>
</evidence>
<evidence type="ECO:0000256" key="2">
    <source>
        <dbReference type="ARBA" id="ARBA00006244"/>
    </source>
</evidence>
<feature type="transmembrane region" description="Helical" evidence="8">
    <location>
        <begin position="158"/>
        <end position="176"/>
    </location>
</feature>
<accession>A0AAD7Z3X0</accession>
<evidence type="ECO:0000256" key="8">
    <source>
        <dbReference type="SAM" id="Phobius"/>
    </source>
</evidence>
<sequence length="461" mass="51956">MQNTPCQKCEFDTRRLVSLLSVIAADIAAIGFNMSSAGQLVPQVTRGPPNMSIKVNGPHVEGSFCTTINYNNYDPVTSVLCAMYISFGIVYTLFGYRCFKASMFLTGFTFGAAIVYLICLQEYLMPPYGNVGVALCAGLLFGLITMLIQYVGLFMTGFHTGVMLAIAGLAIYDHFLDSRPTTFWLCVVVLLCSGIFFAVINLYWKKVLTIFGTSVYGGAVIATSLDYFFERLMMLKWLWERAKLEPAVAPPCRLSWLTLAAWPAAAIVGFTAQCAITATGIYHEQSISAQKRHMKVQQTRPITCEQRTEMRQRKYRYLYQVRTAHGDVISQLDSYRLPTITEEDVNGNYLSTATTVVRTSTSEESPVRELEQQRGRGVQYPAERLYSPDRPGRIRGRPTYRQRRRAEPDPGSAGTRARSPHGQRRRTQPDPCSSLITNCRKWTDEYESHYTVRFVFNSTQL</sequence>
<feature type="compositionally biased region" description="Basic and acidic residues" evidence="7">
    <location>
        <begin position="365"/>
        <end position="374"/>
    </location>
</feature>
<name>A0AAD7Z3X0_MYTSE</name>
<comment type="caution">
    <text evidence="10">The sequence shown here is derived from an EMBL/GenBank/DDBJ whole genome shotgun (WGS) entry which is preliminary data.</text>
</comment>
<feature type="transmembrane region" description="Helical" evidence="8">
    <location>
        <begin position="260"/>
        <end position="282"/>
    </location>
</feature>
<dbReference type="InterPro" id="IPR025256">
    <property type="entry name" value="TM7S3/TM198-like_dom"/>
</dbReference>
<feature type="transmembrane region" description="Helical" evidence="8">
    <location>
        <begin position="182"/>
        <end position="200"/>
    </location>
</feature>
<dbReference type="GO" id="GO:0005886">
    <property type="term" value="C:plasma membrane"/>
    <property type="evidence" value="ECO:0007669"/>
    <property type="project" value="TreeGrafter"/>
</dbReference>
<feature type="compositionally biased region" description="Basic residues" evidence="7">
    <location>
        <begin position="393"/>
        <end position="404"/>
    </location>
</feature>
<keyword evidence="5 8" id="KW-0472">Membrane</keyword>
<feature type="domain" description="TM7S3/TM198-like" evidence="9">
    <location>
        <begin position="81"/>
        <end position="274"/>
    </location>
</feature>
<evidence type="ECO:0000256" key="4">
    <source>
        <dbReference type="ARBA" id="ARBA00022989"/>
    </source>
</evidence>
<keyword evidence="4 8" id="KW-1133">Transmembrane helix</keyword>
<keyword evidence="11" id="KW-1185">Reference proteome</keyword>
<feature type="region of interest" description="Disordered" evidence="7">
    <location>
        <begin position="356"/>
        <end position="434"/>
    </location>
</feature>
<evidence type="ECO:0000313" key="10">
    <source>
        <dbReference type="EMBL" id="KAJ8737354.1"/>
    </source>
</evidence>
<dbReference type="AlphaFoldDB" id="A0AAD7Z3X0"/>
<evidence type="ECO:0000256" key="5">
    <source>
        <dbReference type="ARBA" id="ARBA00023136"/>
    </source>
</evidence>
<feature type="transmembrane region" description="Helical" evidence="8">
    <location>
        <begin position="207"/>
        <end position="229"/>
    </location>
</feature>
<protein>
    <recommendedName>
        <fullName evidence="6">Transmembrane protein 198</fullName>
    </recommendedName>
</protein>
<feature type="transmembrane region" description="Helical" evidence="8">
    <location>
        <begin position="76"/>
        <end position="96"/>
    </location>
</feature>
<reference evidence="10" key="1">
    <citation type="submission" date="2023-03" db="EMBL/GenBank/DDBJ databases">
        <title>Chromosome-level genomes of two armyworms, Mythimna separata and Mythimna loreyi, provide insights into the biosynthesis and reception of sex pheromones.</title>
        <authorList>
            <person name="Zhao H."/>
        </authorList>
    </citation>
    <scope>NUCLEOTIDE SEQUENCE</scope>
    <source>
        <strain evidence="10">BeijingLab</strain>
        <tissue evidence="10">Pupa</tissue>
    </source>
</reference>
<feature type="transmembrane region" description="Helical" evidence="8">
    <location>
        <begin position="103"/>
        <end position="125"/>
    </location>
</feature>
<dbReference type="PANTHER" id="PTHR31247">
    <property type="entry name" value="TRANSMEMBRANE PROTEIN 198 FAMILY MEMBER"/>
    <property type="match status" value="1"/>
</dbReference>
<keyword evidence="3 8" id="KW-0812">Transmembrane</keyword>
<dbReference type="Proteomes" id="UP001231518">
    <property type="component" value="Chromosome 1"/>
</dbReference>
<evidence type="ECO:0000313" key="11">
    <source>
        <dbReference type="Proteomes" id="UP001231518"/>
    </source>
</evidence>
<proteinExistence type="inferred from homology"/>
<dbReference type="InterPro" id="IPR040236">
    <property type="entry name" value="TMEM198"/>
</dbReference>
<comment type="similarity">
    <text evidence="2">Belongs to the TMEM198 family.</text>
</comment>
<evidence type="ECO:0000256" key="3">
    <source>
        <dbReference type="ARBA" id="ARBA00022692"/>
    </source>
</evidence>
<feature type="transmembrane region" description="Helical" evidence="8">
    <location>
        <begin position="16"/>
        <end position="34"/>
    </location>
</feature>
<evidence type="ECO:0000256" key="7">
    <source>
        <dbReference type="SAM" id="MobiDB-lite"/>
    </source>
</evidence>
<dbReference type="EMBL" id="JARGEI010000001">
    <property type="protein sequence ID" value="KAJ8737354.1"/>
    <property type="molecule type" value="Genomic_DNA"/>
</dbReference>
<evidence type="ECO:0000256" key="6">
    <source>
        <dbReference type="ARBA" id="ARBA00049737"/>
    </source>
</evidence>
<dbReference type="Pfam" id="PF13886">
    <property type="entry name" value="TM7S3_TM198"/>
    <property type="match status" value="1"/>
</dbReference>
<gene>
    <name evidence="10" type="ORF">PYW07_000625</name>
</gene>
<feature type="transmembrane region" description="Helical" evidence="8">
    <location>
        <begin position="131"/>
        <end position="151"/>
    </location>
</feature>
<dbReference type="PANTHER" id="PTHR31247:SF5">
    <property type="entry name" value="DUF4203 DOMAIN-CONTAINING PROTEIN"/>
    <property type="match status" value="1"/>
</dbReference>